<evidence type="ECO:0000256" key="1">
    <source>
        <dbReference type="SAM" id="MobiDB-lite"/>
    </source>
</evidence>
<feature type="compositionally biased region" description="Polar residues" evidence="1">
    <location>
        <begin position="37"/>
        <end position="46"/>
    </location>
</feature>
<dbReference type="RefSeq" id="WP_171910192.1">
    <property type="nucleotide sequence ID" value="NZ_FNKP01000001.1"/>
</dbReference>
<protein>
    <submittedName>
        <fullName evidence="2">Uncharacterized protein</fullName>
    </submittedName>
</protein>
<keyword evidence="3" id="KW-1185">Reference proteome</keyword>
<dbReference type="Proteomes" id="UP000183487">
    <property type="component" value="Unassembled WGS sequence"/>
</dbReference>
<feature type="compositionally biased region" description="Basic and acidic residues" evidence="1">
    <location>
        <begin position="8"/>
        <end position="21"/>
    </location>
</feature>
<sequence>MAKGQMRSNREVKKPKQEKKPQPATSPSGAPPIRVAQTVSATQKKH</sequence>
<evidence type="ECO:0000313" key="2">
    <source>
        <dbReference type="EMBL" id="SDQ31314.1"/>
    </source>
</evidence>
<accession>A0A1H0ZV19</accession>
<reference evidence="3" key="1">
    <citation type="submission" date="2016-10" db="EMBL/GenBank/DDBJ databases">
        <authorList>
            <person name="Varghese N."/>
        </authorList>
    </citation>
    <scope>NUCLEOTIDE SEQUENCE [LARGE SCALE GENOMIC DNA]</scope>
    <source>
        <strain evidence="3">GAS106B</strain>
    </source>
</reference>
<gene>
    <name evidence="2" type="ORF">SAMN05443245_0866</name>
</gene>
<proteinExistence type="predicted"/>
<organism evidence="2 3">
    <name type="scientific">Paraburkholderia fungorum</name>
    <dbReference type="NCBI Taxonomy" id="134537"/>
    <lineage>
        <taxon>Bacteria</taxon>
        <taxon>Pseudomonadati</taxon>
        <taxon>Pseudomonadota</taxon>
        <taxon>Betaproteobacteria</taxon>
        <taxon>Burkholderiales</taxon>
        <taxon>Burkholderiaceae</taxon>
        <taxon>Paraburkholderia</taxon>
    </lineage>
</organism>
<dbReference type="AlphaFoldDB" id="A0A1H0ZV19"/>
<name>A0A1H0ZV19_9BURK</name>
<dbReference type="EMBL" id="FNKP01000001">
    <property type="protein sequence ID" value="SDQ31314.1"/>
    <property type="molecule type" value="Genomic_DNA"/>
</dbReference>
<evidence type="ECO:0000313" key="3">
    <source>
        <dbReference type="Proteomes" id="UP000183487"/>
    </source>
</evidence>
<feature type="region of interest" description="Disordered" evidence="1">
    <location>
        <begin position="1"/>
        <end position="46"/>
    </location>
</feature>